<dbReference type="PANTHER" id="PTHR43056">
    <property type="entry name" value="PEPTIDASE S9 PROLYL OLIGOPEPTIDASE"/>
    <property type="match status" value="1"/>
</dbReference>
<keyword evidence="3" id="KW-1185">Reference proteome</keyword>
<feature type="domain" description="Peptidase S9 prolyl oligopeptidase catalytic" evidence="1">
    <location>
        <begin position="406"/>
        <end position="615"/>
    </location>
</feature>
<dbReference type="Gene3D" id="2.120.10.30">
    <property type="entry name" value="TolB, C-terminal domain"/>
    <property type="match status" value="1"/>
</dbReference>
<dbReference type="InterPro" id="IPR011042">
    <property type="entry name" value="6-blade_b-propeller_TolB-like"/>
</dbReference>
<dbReference type="InterPro" id="IPR001375">
    <property type="entry name" value="Peptidase_S9_cat"/>
</dbReference>
<organism evidence="2 3">
    <name type="scientific">Lentzea tibetensis</name>
    <dbReference type="NCBI Taxonomy" id="2591470"/>
    <lineage>
        <taxon>Bacteria</taxon>
        <taxon>Bacillati</taxon>
        <taxon>Actinomycetota</taxon>
        <taxon>Actinomycetes</taxon>
        <taxon>Pseudonocardiales</taxon>
        <taxon>Pseudonocardiaceae</taxon>
        <taxon>Lentzea</taxon>
    </lineage>
</organism>
<reference evidence="2 3" key="1">
    <citation type="submission" date="2019-07" db="EMBL/GenBank/DDBJ databases">
        <title>Lentzea xizangensis sp. nov., isolated from Qinghai-Tibetan Plateau Soils.</title>
        <authorList>
            <person name="Huang J."/>
        </authorList>
    </citation>
    <scope>NUCLEOTIDE SEQUENCE [LARGE SCALE GENOMIC DNA]</scope>
    <source>
        <strain evidence="2 3">FXJ1.1311</strain>
    </source>
</reference>
<dbReference type="InterPro" id="IPR029058">
    <property type="entry name" value="AB_hydrolase_fold"/>
</dbReference>
<dbReference type="Gene3D" id="3.40.50.1820">
    <property type="entry name" value="alpha/beta hydrolase"/>
    <property type="match status" value="1"/>
</dbReference>
<evidence type="ECO:0000313" key="2">
    <source>
        <dbReference type="EMBL" id="TWP49623.1"/>
    </source>
</evidence>
<evidence type="ECO:0000259" key="1">
    <source>
        <dbReference type="Pfam" id="PF00326"/>
    </source>
</evidence>
<dbReference type="SUPFAM" id="SSF53474">
    <property type="entry name" value="alpha/beta-Hydrolases"/>
    <property type="match status" value="1"/>
</dbReference>
<dbReference type="SUPFAM" id="SSF82171">
    <property type="entry name" value="DPP6 N-terminal domain-like"/>
    <property type="match status" value="1"/>
</dbReference>
<dbReference type="GO" id="GO:0006508">
    <property type="term" value="P:proteolysis"/>
    <property type="evidence" value="ECO:0007669"/>
    <property type="project" value="InterPro"/>
</dbReference>
<dbReference type="AlphaFoldDB" id="A0A563EQD3"/>
<accession>A0A563EQD3</accession>
<dbReference type="InterPro" id="IPR050585">
    <property type="entry name" value="Xaa-Pro_dipeptidyl-ppase/CocE"/>
</dbReference>
<dbReference type="RefSeq" id="WP_146354630.1">
    <property type="nucleotide sequence ID" value="NZ_VOBR01000015.1"/>
</dbReference>
<comment type="caution">
    <text evidence="2">The sequence shown here is derived from an EMBL/GenBank/DDBJ whole genome shotgun (WGS) entry which is preliminary data.</text>
</comment>
<dbReference type="EMBL" id="VOBR01000015">
    <property type="protein sequence ID" value="TWP49623.1"/>
    <property type="molecule type" value="Genomic_DNA"/>
</dbReference>
<dbReference type="Proteomes" id="UP000316639">
    <property type="component" value="Unassembled WGS sequence"/>
</dbReference>
<dbReference type="GO" id="GO:0008236">
    <property type="term" value="F:serine-type peptidase activity"/>
    <property type="evidence" value="ECO:0007669"/>
    <property type="project" value="InterPro"/>
</dbReference>
<sequence length="628" mass="67315">MVKIASYGTWTSPIGSAEAAEAGGGLQWVDLHGASVWWAESRPAEGGRVVLVRDGVDVLPAPWNARNRVHEYGGRPWVVLSDSVVAFTNWDDQRVYVFDPAAPQPRPISPEPARHHGIRYADLTAGPDGEVWCVRETITGEARTDVRRELVALPVSGGEPRVLAASHHFMSGPKISPDGTRFAWLGWNHPQMPWDGTELCVATVGSPDFEVLAGGESEAVCQFEWEGSSLLALTDPDGWWNLFRVALDGSRENLAPCAEELGGPMWRLGNRWFASLGVGRYLVLRSGRLAVLDERSGTVTDVETDLPTWSANLAVHDGIVVDAAAGPAAEFAVVKLDLSNGELTRLTGGEHSFAPYLPVPVERMFGEVPAYVYPPSNPDFAGPADELPPFVVHVHGGPTGRALPTLDMDIAYFTSRGIGVVAVNYGGSTGYGRAFRERLREQWGVVDVDDCAAVALGLAKEGTADRARLGIRGGSAGGWTSAASMTSTDVYRGGMIAFPILDLAGWTGDGGETHDFESRYVEGLVGPLPAAAARYAERSPSNKVDKLAGPVLLLQGLEDEICPPEQADRFVAALDGSGIPHAYLTFEGEQHGFRMAASIIAALEAELSFYGQVFGFVPPGVPVLELRR</sequence>
<dbReference type="OrthoDB" id="128799at2"/>
<proteinExistence type="predicted"/>
<protein>
    <submittedName>
        <fullName evidence="2">S9 family peptidase</fullName>
    </submittedName>
</protein>
<dbReference type="PANTHER" id="PTHR43056:SF5">
    <property type="entry name" value="PEPTIDASE S9 PROLYL OLIGOPEPTIDASE CATALYTIC DOMAIN-CONTAINING PROTEIN"/>
    <property type="match status" value="1"/>
</dbReference>
<gene>
    <name evidence="2" type="ORF">FKR81_24150</name>
</gene>
<evidence type="ECO:0000313" key="3">
    <source>
        <dbReference type="Proteomes" id="UP000316639"/>
    </source>
</evidence>
<dbReference type="Pfam" id="PF00326">
    <property type="entry name" value="Peptidase_S9"/>
    <property type="match status" value="1"/>
</dbReference>
<name>A0A563EQD3_9PSEU</name>